<protein>
    <submittedName>
        <fullName evidence="2">Uncharacterized protein</fullName>
    </submittedName>
</protein>
<proteinExistence type="predicted"/>
<accession>A0A6A4TAJ5</accession>
<feature type="region of interest" description="Disordered" evidence="1">
    <location>
        <begin position="60"/>
        <end position="91"/>
    </location>
</feature>
<evidence type="ECO:0000256" key="1">
    <source>
        <dbReference type="SAM" id="MobiDB-lite"/>
    </source>
</evidence>
<dbReference type="AlphaFoldDB" id="A0A6A4TAJ5"/>
<dbReference type="Proteomes" id="UP000438429">
    <property type="component" value="Unassembled WGS sequence"/>
</dbReference>
<comment type="caution">
    <text evidence="2">The sequence shown here is derived from an EMBL/GenBank/DDBJ whole genome shotgun (WGS) entry which is preliminary data.</text>
</comment>
<dbReference type="EMBL" id="VEVO01000004">
    <property type="protein sequence ID" value="KAF0043477.1"/>
    <property type="molecule type" value="Genomic_DNA"/>
</dbReference>
<name>A0A6A4TAJ5_SCOMX</name>
<gene>
    <name evidence="2" type="ORF">F2P81_004814</name>
</gene>
<sequence length="91" mass="10090">MPSPTSFPPLIGQVHVCIVAIADRRSQFTELTREMDTRHHRAAGRPLCVFHPGSNAVSYLRSPLQPTTSLPGPRQRLREKTSSPIYDGPAQ</sequence>
<evidence type="ECO:0000313" key="3">
    <source>
        <dbReference type="Proteomes" id="UP000438429"/>
    </source>
</evidence>
<reference evidence="2 3" key="1">
    <citation type="submission" date="2019-06" db="EMBL/GenBank/DDBJ databases">
        <title>Draft genomes of female and male turbot (Scophthalmus maximus).</title>
        <authorList>
            <person name="Xu H."/>
            <person name="Xu X.-W."/>
            <person name="Shao C."/>
            <person name="Chen S."/>
        </authorList>
    </citation>
    <scope>NUCLEOTIDE SEQUENCE [LARGE SCALE GENOMIC DNA]</scope>
    <source>
        <strain evidence="2">Ysfricsl-2016a</strain>
        <tissue evidence="2">Blood</tissue>
    </source>
</reference>
<organism evidence="2 3">
    <name type="scientific">Scophthalmus maximus</name>
    <name type="common">Turbot</name>
    <name type="synonym">Psetta maxima</name>
    <dbReference type="NCBI Taxonomy" id="52904"/>
    <lineage>
        <taxon>Eukaryota</taxon>
        <taxon>Metazoa</taxon>
        <taxon>Chordata</taxon>
        <taxon>Craniata</taxon>
        <taxon>Vertebrata</taxon>
        <taxon>Euteleostomi</taxon>
        <taxon>Actinopterygii</taxon>
        <taxon>Neopterygii</taxon>
        <taxon>Teleostei</taxon>
        <taxon>Neoteleostei</taxon>
        <taxon>Acanthomorphata</taxon>
        <taxon>Carangaria</taxon>
        <taxon>Pleuronectiformes</taxon>
        <taxon>Pleuronectoidei</taxon>
        <taxon>Scophthalmidae</taxon>
        <taxon>Scophthalmus</taxon>
    </lineage>
</organism>
<evidence type="ECO:0000313" key="2">
    <source>
        <dbReference type="EMBL" id="KAF0043477.1"/>
    </source>
</evidence>